<proteinExistence type="predicted"/>
<dbReference type="AlphaFoldDB" id="J9E4X4"/>
<dbReference type="PANTHER" id="PTHR21467">
    <property type="entry name" value="PROTEIN PHOSPHATASE 4 REGULATORY SUBUNIT 4 PPP4R4"/>
    <property type="match status" value="1"/>
</dbReference>
<evidence type="ECO:0000256" key="1">
    <source>
        <dbReference type="PROSITE-ProRule" id="PRU00103"/>
    </source>
</evidence>
<dbReference type="GO" id="GO:0005829">
    <property type="term" value="C:cytosol"/>
    <property type="evidence" value="ECO:0007669"/>
    <property type="project" value="TreeGrafter"/>
</dbReference>
<dbReference type="PANTHER" id="PTHR21467:SF0">
    <property type="entry name" value="SERINE_THREONINE-PROTEIN PHOSPHATASE 4 REGULATORY SUBUNIT 4"/>
    <property type="match status" value="1"/>
</dbReference>
<dbReference type="InterPro" id="IPR016024">
    <property type="entry name" value="ARM-type_fold"/>
</dbReference>
<organism evidence="2 3">
    <name type="scientific">Wuchereria bancrofti</name>
    <dbReference type="NCBI Taxonomy" id="6293"/>
    <lineage>
        <taxon>Eukaryota</taxon>
        <taxon>Metazoa</taxon>
        <taxon>Ecdysozoa</taxon>
        <taxon>Nematoda</taxon>
        <taxon>Chromadorea</taxon>
        <taxon>Rhabditida</taxon>
        <taxon>Spirurina</taxon>
        <taxon>Spiruromorpha</taxon>
        <taxon>Filarioidea</taxon>
        <taxon>Onchocercidae</taxon>
        <taxon>Wuchereria</taxon>
    </lineage>
</organism>
<dbReference type="SUPFAM" id="SSF48371">
    <property type="entry name" value="ARM repeat"/>
    <property type="match status" value="1"/>
</dbReference>
<dbReference type="InterPro" id="IPR011989">
    <property type="entry name" value="ARM-like"/>
</dbReference>
<dbReference type="InterPro" id="IPR021133">
    <property type="entry name" value="HEAT_type_2"/>
</dbReference>
<dbReference type="InterPro" id="IPR039918">
    <property type="entry name" value="PPP4R4"/>
</dbReference>
<dbReference type="Gene3D" id="1.25.10.10">
    <property type="entry name" value="Leucine-rich Repeat Variant"/>
    <property type="match status" value="1"/>
</dbReference>
<feature type="repeat" description="HEAT" evidence="1">
    <location>
        <begin position="35"/>
        <end position="67"/>
    </location>
</feature>
<gene>
    <name evidence="2" type="ORF">WUBG_18670</name>
</gene>
<comment type="caution">
    <text evidence="2">The sequence shown here is derived from an EMBL/GenBank/DDBJ whole genome shotgun (WGS) entry which is preliminary data.</text>
</comment>
<dbReference type="PROSITE" id="PS50077">
    <property type="entry name" value="HEAT_REPEAT"/>
    <property type="match status" value="1"/>
</dbReference>
<dbReference type="GO" id="GO:0008287">
    <property type="term" value="C:protein serine/threonine phosphatase complex"/>
    <property type="evidence" value="ECO:0007669"/>
    <property type="project" value="TreeGrafter"/>
</dbReference>
<evidence type="ECO:0000313" key="2">
    <source>
        <dbReference type="EMBL" id="EJW70424.1"/>
    </source>
</evidence>
<feature type="non-terminal residue" evidence="2">
    <location>
        <position position="67"/>
    </location>
</feature>
<accession>J9E4X4</accession>
<dbReference type="GO" id="GO:0019888">
    <property type="term" value="F:protein phosphatase regulator activity"/>
    <property type="evidence" value="ECO:0007669"/>
    <property type="project" value="TreeGrafter"/>
</dbReference>
<name>J9E4X4_WUCBA</name>
<dbReference type="Proteomes" id="UP000004810">
    <property type="component" value="Unassembled WGS sequence"/>
</dbReference>
<reference evidence="3" key="1">
    <citation type="submission" date="2012-08" db="EMBL/GenBank/DDBJ databases">
        <title>The Genome Sequence of Wuchereria bancrofti.</title>
        <authorList>
            <person name="Nutman T.B."/>
            <person name="Fink D.L."/>
            <person name="Russ C."/>
            <person name="Young S."/>
            <person name="Zeng Q."/>
            <person name="Koehrsen M."/>
            <person name="Alvarado L."/>
            <person name="Berlin A."/>
            <person name="Chapman S.B."/>
            <person name="Chen Z."/>
            <person name="Freedman E."/>
            <person name="Gellesch M."/>
            <person name="Goldberg J."/>
            <person name="Griggs A."/>
            <person name="Gujja S."/>
            <person name="Heilman E.R."/>
            <person name="Heiman D."/>
            <person name="Hepburn T."/>
            <person name="Howarth C."/>
            <person name="Jen D."/>
            <person name="Larson L."/>
            <person name="Lewis B."/>
            <person name="Mehta T."/>
            <person name="Park D."/>
            <person name="Pearson M."/>
            <person name="Roberts A."/>
            <person name="Saif S."/>
            <person name="Shea T."/>
            <person name="Shenoy N."/>
            <person name="Sisk P."/>
            <person name="Stolte C."/>
            <person name="Sykes S."/>
            <person name="Walk T."/>
            <person name="White J."/>
            <person name="Yandava C."/>
            <person name="Haas B."/>
            <person name="Henn M.R."/>
            <person name="Nusbaum C."/>
            <person name="Birren B."/>
        </authorList>
    </citation>
    <scope>NUCLEOTIDE SEQUENCE [LARGE SCALE GENOMIC DNA]</scope>
    <source>
        <strain evidence="3">NA</strain>
    </source>
</reference>
<evidence type="ECO:0000313" key="3">
    <source>
        <dbReference type="Proteomes" id="UP000004810"/>
    </source>
</evidence>
<sequence length="67" mass="7131">MLCNDPNSNVRSSMAQHLAVVAESLRNPSDCGSALVPCLVQLCKDTEIGTREAALNTIALCIPFLSK</sequence>
<protein>
    <submittedName>
        <fullName evidence="2">Uncharacterized protein</fullName>
    </submittedName>
</protein>
<dbReference type="EMBL" id="ADBV01022007">
    <property type="protein sequence ID" value="EJW70424.1"/>
    <property type="molecule type" value="Genomic_DNA"/>
</dbReference>